<dbReference type="AlphaFoldDB" id="A0A926I0L0"/>
<dbReference type="NCBIfam" id="TIGR00067">
    <property type="entry name" value="glut_race"/>
    <property type="match status" value="1"/>
</dbReference>
<evidence type="ECO:0000256" key="6">
    <source>
        <dbReference type="ARBA" id="ARBA00023316"/>
    </source>
</evidence>
<evidence type="ECO:0000313" key="9">
    <source>
        <dbReference type="Proteomes" id="UP000657006"/>
    </source>
</evidence>
<gene>
    <name evidence="7" type="primary">murI</name>
    <name evidence="8" type="ORF">H8730_03270</name>
</gene>
<dbReference type="Pfam" id="PF01177">
    <property type="entry name" value="Asp_Glu_race"/>
    <property type="match status" value="1"/>
</dbReference>
<dbReference type="SUPFAM" id="SSF53681">
    <property type="entry name" value="Aspartate/glutamate racemase"/>
    <property type="match status" value="2"/>
</dbReference>
<reference evidence="8" key="1">
    <citation type="submission" date="2020-08" db="EMBL/GenBank/DDBJ databases">
        <title>Genome public.</title>
        <authorList>
            <person name="Liu C."/>
            <person name="Sun Q."/>
        </authorList>
    </citation>
    <scope>NUCLEOTIDE SEQUENCE</scope>
    <source>
        <strain evidence="8">NSJ-32</strain>
    </source>
</reference>
<evidence type="ECO:0000256" key="2">
    <source>
        <dbReference type="ARBA" id="ARBA00013090"/>
    </source>
</evidence>
<dbReference type="GO" id="GO:0071555">
    <property type="term" value="P:cell wall organization"/>
    <property type="evidence" value="ECO:0007669"/>
    <property type="project" value="UniProtKB-KW"/>
</dbReference>
<evidence type="ECO:0000256" key="3">
    <source>
        <dbReference type="ARBA" id="ARBA00022960"/>
    </source>
</evidence>
<keyword evidence="6 7" id="KW-0961">Cell wall biogenesis/degradation</keyword>
<accession>A0A926I0L0</accession>
<dbReference type="InterPro" id="IPR004391">
    <property type="entry name" value="Glu_race"/>
</dbReference>
<dbReference type="EMBL" id="JACRSQ010000003">
    <property type="protein sequence ID" value="MBC8542568.1"/>
    <property type="molecule type" value="Genomic_DNA"/>
</dbReference>
<comment type="caution">
    <text evidence="7">Lacks conserved residue(s) required for the propagation of feature annotation.</text>
</comment>
<dbReference type="GO" id="GO:0008881">
    <property type="term" value="F:glutamate racemase activity"/>
    <property type="evidence" value="ECO:0007669"/>
    <property type="project" value="UniProtKB-UniRule"/>
</dbReference>
<dbReference type="RefSeq" id="WP_177713557.1">
    <property type="nucleotide sequence ID" value="NZ_JACRSQ010000003.1"/>
</dbReference>
<feature type="binding site" evidence="7">
    <location>
        <begin position="42"/>
        <end position="43"/>
    </location>
    <ligand>
        <name>substrate</name>
    </ligand>
</feature>
<dbReference type="InterPro" id="IPR001920">
    <property type="entry name" value="Asp/Glu_race"/>
</dbReference>
<dbReference type="InterPro" id="IPR033134">
    <property type="entry name" value="Asp/Glu_racemase_AS_2"/>
</dbReference>
<dbReference type="InterPro" id="IPR015942">
    <property type="entry name" value="Asp/Glu/hydantoin_racemase"/>
</dbReference>
<keyword evidence="5 7" id="KW-0413">Isomerase</keyword>
<sequence length="267" mass="29250">MDARPIGVFDSGVGGLTVVSQMRRMLPGESIVYFGDLARLPYGSKSKQSIIQFSHQIMRFLLGQDVKAVIIACGTASSNSLEEMRASYSIPIMGVVEPGAHAAANKTRNKRIGVIGTEATVSSGAYGQLLAGLDPEIQVFSKACPLFVPLVEEGWFDDGVTREVIHRYLIPLKEEGVDTLILGCTHYPLLRGLIQEEMGEQVTLVDPSQEAALLMKSFLISHQRLAENAEGSVRFYASDSTEKFQRLAEVILDSPMMPVKRIAIENY</sequence>
<comment type="catalytic activity">
    <reaction evidence="1 7">
        <text>L-glutamate = D-glutamate</text>
        <dbReference type="Rhea" id="RHEA:12813"/>
        <dbReference type="ChEBI" id="CHEBI:29985"/>
        <dbReference type="ChEBI" id="CHEBI:29986"/>
        <dbReference type="EC" id="5.1.1.3"/>
    </reaction>
</comment>
<feature type="active site" description="Proton donor/acceptor" evidence="7">
    <location>
        <position position="184"/>
    </location>
</feature>
<dbReference type="HAMAP" id="MF_00258">
    <property type="entry name" value="Glu_racemase"/>
    <property type="match status" value="1"/>
</dbReference>
<evidence type="ECO:0000256" key="5">
    <source>
        <dbReference type="ARBA" id="ARBA00023235"/>
    </source>
</evidence>
<evidence type="ECO:0000256" key="7">
    <source>
        <dbReference type="HAMAP-Rule" id="MF_00258"/>
    </source>
</evidence>
<keyword evidence="9" id="KW-1185">Reference proteome</keyword>
<proteinExistence type="inferred from homology"/>
<dbReference type="PANTHER" id="PTHR21198">
    <property type="entry name" value="GLUTAMATE RACEMASE"/>
    <property type="match status" value="1"/>
</dbReference>
<dbReference type="Gene3D" id="3.40.50.1860">
    <property type="match status" value="2"/>
</dbReference>
<name>A0A926I0L0_9FIRM</name>
<dbReference type="GO" id="GO:0009252">
    <property type="term" value="P:peptidoglycan biosynthetic process"/>
    <property type="evidence" value="ECO:0007669"/>
    <property type="project" value="UniProtKB-UniRule"/>
</dbReference>
<dbReference type="Proteomes" id="UP000657006">
    <property type="component" value="Unassembled WGS sequence"/>
</dbReference>
<organism evidence="8 9">
    <name type="scientific">Bianquea renquensis</name>
    <dbReference type="NCBI Taxonomy" id="2763661"/>
    <lineage>
        <taxon>Bacteria</taxon>
        <taxon>Bacillati</taxon>
        <taxon>Bacillota</taxon>
        <taxon>Clostridia</taxon>
        <taxon>Eubacteriales</taxon>
        <taxon>Bianqueaceae</taxon>
        <taxon>Bianquea</taxon>
    </lineage>
</organism>
<dbReference type="EC" id="5.1.1.3" evidence="2 7"/>
<comment type="caution">
    <text evidence="8">The sequence shown here is derived from an EMBL/GenBank/DDBJ whole genome shotgun (WGS) entry which is preliminary data.</text>
</comment>
<dbReference type="PANTHER" id="PTHR21198:SF2">
    <property type="entry name" value="GLUTAMATE RACEMASE"/>
    <property type="match status" value="1"/>
</dbReference>
<evidence type="ECO:0000256" key="1">
    <source>
        <dbReference type="ARBA" id="ARBA00001602"/>
    </source>
</evidence>
<dbReference type="GO" id="GO:0008360">
    <property type="term" value="P:regulation of cell shape"/>
    <property type="evidence" value="ECO:0007669"/>
    <property type="project" value="UniProtKB-KW"/>
</dbReference>
<keyword evidence="3 7" id="KW-0133">Cell shape</keyword>
<feature type="binding site" evidence="7">
    <location>
        <begin position="185"/>
        <end position="186"/>
    </location>
    <ligand>
        <name>substrate</name>
    </ligand>
</feature>
<comment type="pathway">
    <text evidence="7">Cell wall biogenesis; peptidoglycan biosynthesis.</text>
</comment>
<feature type="active site" description="Proton donor/acceptor" evidence="7">
    <location>
        <position position="73"/>
    </location>
</feature>
<keyword evidence="4 7" id="KW-0573">Peptidoglycan synthesis</keyword>
<comment type="similarity">
    <text evidence="7">Belongs to the aspartate/glutamate racemases family.</text>
</comment>
<feature type="binding site" evidence="7">
    <location>
        <begin position="10"/>
        <end position="11"/>
    </location>
    <ligand>
        <name>substrate</name>
    </ligand>
</feature>
<evidence type="ECO:0000256" key="4">
    <source>
        <dbReference type="ARBA" id="ARBA00022984"/>
    </source>
</evidence>
<comment type="function">
    <text evidence="7">Provides the (R)-glutamate required for cell wall biosynthesis.</text>
</comment>
<dbReference type="PROSITE" id="PS00924">
    <property type="entry name" value="ASP_GLU_RACEMASE_2"/>
    <property type="match status" value="1"/>
</dbReference>
<evidence type="ECO:0000313" key="8">
    <source>
        <dbReference type="EMBL" id="MBC8542568.1"/>
    </source>
</evidence>
<protein>
    <recommendedName>
        <fullName evidence="2 7">Glutamate racemase</fullName>
        <ecNumber evidence="2 7">5.1.1.3</ecNumber>
    </recommendedName>
</protein>
<dbReference type="FunFam" id="3.40.50.1860:FF:000001">
    <property type="entry name" value="Glutamate racemase"/>
    <property type="match status" value="1"/>
</dbReference>